<evidence type="ECO:0000256" key="2">
    <source>
        <dbReference type="ARBA" id="ARBA00023015"/>
    </source>
</evidence>
<dbReference type="SMART" id="SM01019">
    <property type="entry name" value="B3"/>
    <property type="match status" value="2"/>
</dbReference>
<reference evidence="8" key="2">
    <citation type="submission" date="2021-03" db="UniProtKB">
        <authorList>
            <consortium name="EnsemblPlants"/>
        </authorList>
    </citation>
    <scope>IDENTIFICATION</scope>
</reference>
<dbReference type="GO" id="GO:0005634">
    <property type="term" value="C:nucleus"/>
    <property type="evidence" value="ECO:0007669"/>
    <property type="project" value="UniProtKB-SubCell"/>
</dbReference>
<dbReference type="PROSITE" id="PS50863">
    <property type="entry name" value="B3"/>
    <property type="match status" value="2"/>
</dbReference>
<evidence type="ECO:0000256" key="3">
    <source>
        <dbReference type="ARBA" id="ARBA00023125"/>
    </source>
</evidence>
<proteinExistence type="predicted"/>
<accession>A0A803KW41</accession>
<evidence type="ECO:0000256" key="4">
    <source>
        <dbReference type="ARBA" id="ARBA00023163"/>
    </source>
</evidence>
<dbReference type="GO" id="GO:0003677">
    <property type="term" value="F:DNA binding"/>
    <property type="evidence" value="ECO:0007669"/>
    <property type="project" value="UniProtKB-KW"/>
</dbReference>
<keyword evidence="5" id="KW-0539">Nucleus</keyword>
<dbReference type="PANTHER" id="PTHR31391:SF165">
    <property type="entry name" value="B3 DOMAIN-CONTAINING PROTEIN LOC_OS12G40080-LIKE"/>
    <property type="match status" value="1"/>
</dbReference>
<evidence type="ECO:0000256" key="1">
    <source>
        <dbReference type="ARBA" id="ARBA00004123"/>
    </source>
</evidence>
<keyword evidence="9" id="KW-1185">Reference proteome</keyword>
<dbReference type="InterPro" id="IPR003340">
    <property type="entry name" value="B3_DNA-bd"/>
</dbReference>
<keyword evidence="3" id="KW-0238">DNA-binding</keyword>
<organism evidence="8 9">
    <name type="scientific">Chenopodium quinoa</name>
    <name type="common">Quinoa</name>
    <dbReference type="NCBI Taxonomy" id="63459"/>
    <lineage>
        <taxon>Eukaryota</taxon>
        <taxon>Viridiplantae</taxon>
        <taxon>Streptophyta</taxon>
        <taxon>Embryophyta</taxon>
        <taxon>Tracheophyta</taxon>
        <taxon>Spermatophyta</taxon>
        <taxon>Magnoliopsida</taxon>
        <taxon>eudicotyledons</taxon>
        <taxon>Gunneridae</taxon>
        <taxon>Pentapetalae</taxon>
        <taxon>Caryophyllales</taxon>
        <taxon>Chenopodiaceae</taxon>
        <taxon>Chenopodioideae</taxon>
        <taxon>Atripliceae</taxon>
        <taxon>Chenopodium</taxon>
    </lineage>
</organism>
<dbReference type="InterPro" id="IPR015300">
    <property type="entry name" value="DNA-bd_pseudobarrel_sf"/>
</dbReference>
<dbReference type="CDD" id="cd10017">
    <property type="entry name" value="B3_DNA"/>
    <property type="match status" value="2"/>
</dbReference>
<feature type="domain" description="TF-B3" evidence="7">
    <location>
        <begin position="77"/>
        <end position="173"/>
    </location>
</feature>
<dbReference type="EnsemblPlants" id="AUR62003249-RA">
    <property type="protein sequence ID" value="AUR62003249-RA:cds"/>
    <property type="gene ID" value="AUR62003249"/>
</dbReference>
<feature type="region of interest" description="Disordered" evidence="6">
    <location>
        <begin position="195"/>
        <end position="219"/>
    </location>
</feature>
<dbReference type="SUPFAM" id="SSF101936">
    <property type="entry name" value="DNA-binding pseudobarrel domain"/>
    <property type="match status" value="2"/>
</dbReference>
<dbReference type="Proteomes" id="UP000596660">
    <property type="component" value="Unplaced"/>
</dbReference>
<evidence type="ECO:0000256" key="6">
    <source>
        <dbReference type="SAM" id="MobiDB-lite"/>
    </source>
</evidence>
<feature type="domain" description="TF-B3" evidence="7">
    <location>
        <begin position="259"/>
        <end position="355"/>
    </location>
</feature>
<evidence type="ECO:0000313" key="8">
    <source>
        <dbReference type="EnsemblPlants" id="AUR62003249-RA:cds"/>
    </source>
</evidence>
<evidence type="ECO:0000256" key="5">
    <source>
        <dbReference type="ARBA" id="ARBA00023242"/>
    </source>
</evidence>
<evidence type="ECO:0000259" key="7">
    <source>
        <dbReference type="PROSITE" id="PS50863"/>
    </source>
</evidence>
<keyword evidence="2" id="KW-0805">Transcription regulation</keyword>
<keyword evidence="4" id="KW-0804">Transcription</keyword>
<dbReference type="Gramene" id="AUR62003249-RA">
    <property type="protein sequence ID" value="AUR62003249-RA:cds"/>
    <property type="gene ID" value="AUR62003249"/>
</dbReference>
<dbReference type="InterPro" id="IPR044837">
    <property type="entry name" value="REM16-like"/>
</dbReference>
<dbReference type="AlphaFoldDB" id="A0A803KW41"/>
<evidence type="ECO:0000313" key="9">
    <source>
        <dbReference type="Proteomes" id="UP000596660"/>
    </source>
</evidence>
<reference evidence="8" key="1">
    <citation type="journal article" date="2017" name="Nature">
        <title>The genome of Chenopodium quinoa.</title>
        <authorList>
            <person name="Jarvis D.E."/>
            <person name="Ho Y.S."/>
            <person name="Lightfoot D.J."/>
            <person name="Schmoeckel S.M."/>
            <person name="Li B."/>
            <person name="Borm T.J.A."/>
            <person name="Ohyanagi H."/>
            <person name="Mineta K."/>
            <person name="Michell C.T."/>
            <person name="Saber N."/>
            <person name="Kharbatia N.M."/>
            <person name="Rupper R.R."/>
            <person name="Sharp A.R."/>
            <person name="Dally N."/>
            <person name="Boughton B.A."/>
            <person name="Woo Y.H."/>
            <person name="Gao G."/>
            <person name="Schijlen E.G.W.M."/>
            <person name="Guo X."/>
            <person name="Momin A.A."/>
            <person name="Negrao S."/>
            <person name="Al-Babili S."/>
            <person name="Gehring C."/>
            <person name="Roessner U."/>
            <person name="Jung C."/>
            <person name="Murphy K."/>
            <person name="Arold S.T."/>
            <person name="Gojobori T."/>
            <person name="van der Linden C.G."/>
            <person name="van Loo E.N."/>
            <person name="Jellen E.N."/>
            <person name="Maughan P.J."/>
            <person name="Tester M."/>
        </authorList>
    </citation>
    <scope>NUCLEOTIDE SEQUENCE [LARGE SCALE GENOMIC DNA]</scope>
    <source>
        <strain evidence="8">cv. PI 614886</strain>
    </source>
</reference>
<comment type="subcellular location">
    <subcellularLocation>
        <location evidence="1">Nucleus</location>
    </subcellularLocation>
</comment>
<name>A0A803KW41_CHEQI</name>
<sequence>MSACEIEYPIHSEACREIPPMMKKIIDITNKSSSLEKVKAMRTNVDAKLIIARDTSLTSKEDKKVRAYAQQRKQPLFVIRIQPSFVVKNFSMGIPKEFAKRYLDKKRPFNLTFNLQIDASKTWPVLVDGDYTHVKFRKGWKDIALENKLKVGDICIFELIKKHLFQVHIIRVFYEKIAENLVFKTEEESNYPLTTKACRESPPKKRKTNENTKPCSSVKGMQTSMDDKLTIANKRNCKLTPEEYKRIRAYAHQCKHPVFVTKMQPSFIGYNYCVGVPKTFRMRYLDKKERFSHRFNLRTNSGKTWPVTIVASNTHARLKTGWKTFALDNKLNVDDTCIFELINQQEFKVSILRVANAKGNRENPAVKCEV</sequence>
<dbReference type="Pfam" id="PF02362">
    <property type="entry name" value="B3"/>
    <property type="match status" value="2"/>
</dbReference>
<protein>
    <recommendedName>
        <fullName evidence="7">TF-B3 domain-containing protein</fullName>
    </recommendedName>
</protein>
<dbReference type="PANTHER" id="PTHR31391">
    <property type="entry name" value="B3 DOMAIN-CONTAINING PROTEIN OS11G0197600-RELATED"/>
    <property type="match status" value="1"/>
</dbReference>
<dbReference type="Gene3D" id="2.40.330.10">
    <property type="entry name" value="DNA-binding pseudobarrel domain"/>
    <property type="match status" value="2"/>
</dbReference>